<feature type="chain" id="PRO_5036129311" evidence="1">
    <location>
        <begin position="24"/>
        <end position="63"/>
    </location>
</feature>
<feature type="signal peptide" evidence="1">
    <location>
        <begin position="1"/>
        <end position="23"/>
    </location>
</feature>
<dbReference type="EMBL" id="BGPR01061852">
    <property type="protein sequence ID" value="GBO37431.1"/>
    <property type="molecule type" value="Genomic_DNA"/>
</dbReference>
<dbReference type="EMBL" id="BGPR01061860">
    <property type="protein sequence ID" value="GBO37435.1"/>
    <property type="molecule type" value="Genomic_DNA"/>
</dbReference>
<keyword evidence="1" id="KW-0732">Signal</keyword>
<reference evidence="3 5" key="1">
    <citation type="journal article" date="2019" name="Sci. Rep.">
        <title>Orb-weaving spider Araneus ventricosus genome elucidates the spidroin gene catalogue.</title>
        <authorList>
            <person name="Kono N."/>
            <person name="Nakamura H."/>
            <person name="Ohtoshi R."/>
            <person name="Moran D.A.P."/>
            <person name="Shinohara A."/>
            <person name="Yoshida Y."/>
            <person name="Fujiwara M."/>
            <person name="Mori M."/>
            <person name="Tomita M."/>
            <person name="Arakawa K."/>
        </authorList>
    </citation>
    <scope>NUCLEOTIDE SEQUENCE [LARGE SCALE GENOMIC DNA]</scope>
</reference>
<dbReference type="EMBL" id="BGPR01061861">
    <property type="protein sequence ID" value="GBO37436.1"/>
    <property type="molecule type" value="Genomic_DNA"/>
</dbReference>
<evidence type="ECO:0000313" key="2">
    <source>
        <dbReference type="EMBL" id="GBO37431.1"/>
    </source>
</evidence>
<gene>
    <name evidence="2" type="ORF">AVEN_40174_1</name>
    <name evidence="3" type="ORF">AVEN_46555_1</name>
    <name evidence="4" type="ORF">AVEN_80430_1</name>
</gene>
<evidence type="ECO:0000313" key="3">
    <source>
        <dbReference type="EMBL" id="GBO37435.1"/>
    </source>
</evidence>
<evidence type="ECO:0000256" key="1">
    <source>
        <dbReference type="SAM" id="SignalP"/>
    </source>
</evidence>
<comment type="caution">
    <text evidence="3">The sequence shown here is derived from an EMBL/GenBank/DDBJ whole genome shotgun (WGS) entry which is preliminary data.</text>
</comment>
<protein>
    <submittedName>
        <fullName evidence="3">Uncharacterized protein</fullName>
    </submittedName>
</protein>
<dbReference type="Proteomes" id="UP000499080">
    <property type="component" value="Unassembled WGS sequence"/>
</dbReference>
<accession>A0A4Y2WIX8</accession>
<evidence type="ECO:0000313" key="4">
    <source>
        <dbReference type="EMBL" id="GBO37436.1"/>
    </source>
</evidence>
<organism evidence="3 5">
    <name type="scientific">Araneus ventricosus</name>
    <name type="common">Orbweaver spider</name>
    <name type="synonym">Epeira ventricosa</name>
    <dbReference type="NCBI Taxonomy" id="182803"/>
    <lineage>
        <taxon>Eukaryota</taxon>
        <taxon>Metazoa</taxon>
        <taxon>Ecdysozoa</taxon>
        <taxon>Arthropoda</taxon>
        <taxon>Chelicerata</taxon>
        <taxon>Arachnida</taxon>
        <taxon>Araneae</taxon>
        <taxon>Araneomorphae</taxon>
        <taxon>Entelegynae</taxon>
        <taxon>Araneoidea</taxon>
        <taxon>Araneidae</taxon>
        <taxon>Araneus</taxon>
    </lineage>
</organism>
<dbReference type="AlphaFoldDB" id="A0A4Y2WIX8"/>
<keyword evidence="5" id="KW-1185">Reference proteome</keyword>
<evidence type="ECO:0000313" key="5">
    <source>
        <dbReference type="Proteomes" id="UP000499080"/>
    </source>
</evidence>
<name>A0A4Y2WIX8_ARAVE</name>
<sequence length="63" mass="7078">MKSYICFNWSFLLVAFLVGHALADDASDANEKFLNNLDCISESGNQDLCDEYLDQCNSQLPVK</sequence>
<feature type="non-terminal residue" evidence="3">
    <location>
        <position position="63"/>
    </location>
</feature>
<proteinExistence type="predicted"/>